<dbReference type="InterPro" id="IPR016195">
    <property type="entry name" value="Pol/histidinol_Pase-like"/>
</dbReference>
<feature type="domain" description="Polymerase/histidinol phosphatase N-terminal" evidence="1">
    <location>
        <begin position="10"/>
        <end position="75"/>
    </location>
</feature>
<dbReference type="InterPro" id="IPR052018">
    <property type="entry name" value="PHP_domain"/>
</dbReference>
<dbReference type="InterPro" id="IPR003141">
    <property type="entry name" value="Pol/His_phosphatase_N"/>
</dbReference>
<dbReference type="Gene3D" id="1.10.150.650">
    <property type="match status" value="1"/>
</dbReference>
<dbReference type="Gene3D" id="3.20.20.140">
    <property type="entry name" value="Metal-dependent hydrolases"/>
    <property type="match status" value="1"/>
</dbReference>
<accession>A0ABM8V3Z0</accession>
<dbReference type="SMART" id="SM00481">
    <property type="entry name" value="POLIIIAc"/>
    <property type="match status" value="1"/>
</dbReference>
<name>A0ABM8V3Z0_THEXY</name>
<dbReference type="Pfam" id="PF02811">
    <property type="entry name" value="PHP"/>
    <property type="match status" value="1"/>
</dbReference>
<proteinExistence type="predicted"/>
<dbReference type="Proteomes" id="UP000681526">
    <property type="component" value="Unassembled WGS sequence"/>
</dbReference>
<protein>
    <submittedName>
        <fullName evidence="2">Protein trpH</fullName>
    </submittedName>
</protein>
<comment type="caution">
    <text evidence="2">The sequence shown here is derived from an EMBL/GenBank/DDBJ whole genome shotgun (WGS) entry which is preliminary data.</text>
</comment>
<dbReference type="CDD" id="cd07438">
    <property type="entry name" value="PHP_HisPPase_AMP"/>
    <property type="match status" value="1"/>
</dbReference>
<organism evidence="2 3">
    <name type="scientific">Thermobacillus xylanilyticus</name>
    <dbReference type="NCBI Taxonomy" id="76633"/>
    <lineage>
        <taxon>Bacteria</taxon>
        <taxon>Bacillati</taxon>
        <taxon>Bacillota</taxon>
        <taxon>Bacilli</taxon>
        <taxon>Bacillales</taxon>
        <taxon>Paenibacillaceae</taxon>
        <taxon>Thermobacillus</taxon>
    </lineage>
</organism>
<gene>
    <name evidence="2" type="primary">txxe 1252-php</name>
    <name evidence="2" type="ORF">TXXE_09025</name>
</gene>
<evidence type="ECO:0000259" key="1">
    <source>
        <dbReference type="SMART" id="SM00481"/>
    </source>
</evidence>
<dbReference type="PANTHER" id="PTHR42924:SF3">
    <property type="entry name" value="POLYMERASE_HISTIDINOL PHOSPHATASE N-TERMINAL DOMAIN-CONTAINING PROTEIN"/>
    <property type="match status" value="1"/>
</dbReference>
<dbReference type="PANTHER" id="PTHR42924">
    <property type="entry name" value="EXONUCLEASE"/>
    <property type="match status" value="1"/>
</dbReference>
<reference evidence="2 3" key="1">
    <citation type="submission" date="2021-04" db="EMBL/GenBank/DDBJ databases">
        <authorList>
            <person name="Rakotoarivonina H."/>
        </authorList>
    </citation>
    <scope>NUCLEOTIDE SEQUENCE [LARGE SCALE GENOMIC DNA]</scope>
    <source>
        <strain evidence="2 3">XE</strain>
    </source>
</reference>
<dbReference type="InterPro" id="IPR004013">
    <property type="entry name" value="PHP_dom"/>
</dbReference>
<sequence length="287" mass="30517">MAVKLAAGRADLHTHSTASDGTGSPADNVRLALESGLAAVALTDHDTTAGLEEALAEGERLGIRVVPGVELSTMQDGLEIHVLGYFLDWRDGRWQERLASQRDARMRRNAMIIERLNALGMPVTMEEVERAAAGRSPGTSIGRPHIAAVMVEKGYVASRAEAFDRFLGSAGAAYVRVPRPTPLEAVNWIHEAGGAAVIAHPGLYGRDELVEALLREGADGVEAYHSDHGPDDEARYAAMAERHGVIATGGSDYHGSRGGEVFHGPLGGRTVDAAVADLLEAASRKYR</sequence>
<keyword evidence="3" id="KW-1185">Reference proteome</keyword>
<evidence type="ECO:0000313" key="3">
    <source>
        <dbReference type="Proteomes" id="UP000681526"/>
    </source>
</evidence>
<dbReference type="RefSeq" id="WP_213484340.1">
    <property type="nucleotide sequence ID" value="NZ_CAJRAY010000041.1"/>
</dbReference>
<dbReference type="SUPFAM" id="SSF89550">
    <property type="entry name" value="PHP domain-like"/>
    <property type="match status" value="1"/>
</dbReference>
<dbReference type="EMBL" id="CAJRAY010000041">
    <property type="protein sequence ID" value="CAG5085634.1"/>
    <property type="molecule type" value="Genomic_DNA"/>
</dbReference>
<evidence type="ECO:0000313" key="2">
    <source>
        <dbReference type="EMBL" id="CAG5085634.1"/>
    </source>
</evidence>